<dbReference type="InterPro" id="IPR001789">
    <property type="entry name" value="Sig_transdc_resp-reg_receiver"/>
</dbReference>
<feature type="modified residue" description="4-aspartylphosphate" evidence="3">
    <location>
        <position position="186"/>
    </location>
</feature>
<dbReference type="Pfam" id="PF22233">
    <property type="entry name" value="PhyR_sigma-like"/>
    <property type="match status" value="1"/>
</dbReference>
<organism evidence="5 6">
    <name type="scientific">Daeguia caeni</name>
    <dbReference type="NCBI Taxonomy" id="439612"/>
    <lineage>
        <taxon>Bacteria</taxon>
        <taxon>Pseudomonadati</taxon>
        <taxon>Pseudomonadota</taxon>
        <taxon>Alphaproteobacteria</taxon>
        <taxon>Hyphomicrobiales</taxon>
        <taxon>Brucellaceae</taxon>
        <taxon>Daeguia</taxon>
    </lineage>
</organism>
<reference evidence="6" key="1">
    <citation type="journal article" date="2019" name="Int. J. Syst. Evol. Microbiol.">
        <title>The Global Catalogue of Microorganisms (GCM) 10K type strain sequencing project: providing services to taxonomists for standard genome sequencing and annotation.</title>
        <authorList>
            <consortium name="The Broad Institute Genomics Platform"/>
            <consortium name="The Broad Institute Genome Sequencing Center for Infectious Disease"/>
            <person name="Wu L."/>
            <person name="Ma J."/>
        </authorList>
    </citation>
    <scope>NUCLEOTIDE SEQUENCE [LARGE SCALE GENOMIC DNA]</scope>
    <source>
        <strain evidence="6">CGMCC 1.15731</strain>
    </source>
</reference>
<proteinExistence type="predicted"/>
<dbReference type="Gene3D" id="1.20.140.160">
    <property type="match status" value="1"/>
</dbReference>
<protein>
    <submittedName>
        <fullName evidence="5">Response regulator</fullName>
    </submittedName>
</protein>
<evidence type="ECO:0000313" key="5">
    <source>
        <dbReference type="EMBL" id="MFC4626305.1"/>
    </source>
</evidence>
<dbReference type="InterPro" id="IPR011006">
    <property type="entry name" value="CheY-like_superfamily"/>
</dbReference>
<gene>
    <name evidence="5" type="ORF">ACFO1V_14020</name>
</gene>
<dbReference type="PANTHER" id="PTHR44591:SF20">
    <property type="entry name" value="PROTEIN PILH"/>
    <property type="match status" value="1"/>
</dbReference>
<dbReference type="Gene3D" id="3.40.50.2300">
    <property type="match status" value="1"/>
</dbReference>
<name>A0ABV9HAV9_9HYPH</name>
<evidence type="ECO:0000256" key="3">
    <source>
        <dbReference type="PROSITE-ProRule" id="PRU00169"/>
    </source>
</evidence>
<dbReference type="InterPro" id="IPR014605">
    <property type="entry name" value="Sig_resp-reg_PhyR"/>
</dbReference>
<dbReference type="PROSITE" id="PS50110">
    <property type="entry name" value="RESPONSE_REGULATORY"/>
    <property type="match status" value="1"/>
</dbReference>
<dbReference type="PIRSF" id="PIRSF036400">
    <property type="entry name" value="RR_Ctr_UCP036400"/>
    <property type="match status" value="1"/>
</dbReference>
<dbReference type="CDD" id="cd17540">
    <property type="entry name" value="REC_PhyR"/>
    <property type="match status" value="1"/>
</dbReference>
<evidence type="ECO:0000256" key="1">
    <source>
        <dbReference type="ARBA" id="ARBA00004496"/>
    </source>
</evidence>
<feature type="domain" description="Response regulatory" evidence="4">
    <location>
        <begin position="136"/>
        <end position="249"/>
    </location>
</feature>
<accession>A0ABV9HAV9</accession>
<dbReference type="InterPro" id="IPR053867">
    <property type="entry name" value="PhyR_sigma4"/>
</dbReference>
<dbReference type="Proteomes" id="UP001596042">
    <property type="component" value="Unassembled WGS sequence"/>
</dbReference>
<dbReference type="InterPro" id="IPR050595">
    <property type="entry name" value="Bact_response_regulator"/>
</dbReference>
<dbReference type="EMBL" id="JBHSEL010000124">
    <property type="protein sequence ID" value="MFC4626305.1"/>
    <property type="molecule type" value="Genomic_DNA"/>
</dbReference>
<dbReference type="InterPro" id="IPR053866">
    <property type="entry name" value="PhyR_sigma2"/>
</dbReference>
<keyword evidence="6" id="KW-1185">Reference proteome</keyword>
<dbReference type="PANTHER" id="PTHR44591">
    <property type="entry name" value="STRESS RESPONSE REGULATOR PROTEIN 1"/>
    <property type="match status" value="1"/>
</dbReference>
<comment type="subcellular location">
    <subcellularLocation>
        <location evidence="1">Cytoplasm</location>
    </subcellularLocation>
</comment>
<dbReference type="Pfam" id="PF00072">
    <property type="entry name" value="Response_reg"/>
    <property type="match status" value="1"/>
</dbReference>
<evidence type="ECO:0000256" key="2">
    <source>
        <dbReference type="ARBA" id="ARBA00022553"/>
    </source>
</evidence>
<sequence>MPLSTRIAPHLPFLRRFSRTLIGSQKNGDHCVAAMLETLITDPGLFPAASSDRIALYKLFITQQKNTIVPSRDHDEAAQTATLSRMNILPRQAFLLIASEGFQPREVMEILDISERELSQLIGAASAEISRQDATRILIVEDEPLIAMDIEQIAESMGHEVVGIARTKSEAITLYERENPGMLLVDIQLADGSSGIDVASDILRSEQIPIIVITAFPERLLTGTRPEPTFLVNKPFNKDLLKAMISQALFFAEFSASKD</sequence>
<dbReference type="SMART" id="SM00448">
    <property type="entry name" value="REC"/>
    <property type="match status" value="1"/>
</dbReference>
<dbReference type="SUPFAM" id="SSF52172">
    <property type="entry name" value="CheY-like"/>
    <property type="match status" value="1"/>
</dbReference>
<dbReference type="RefSeq" id="WP_374831168.1">
    <property type="nucleotide sequence ID" value="NZ_JBHEEZ010000007.1"/>
</dbReference>
<dbReference type="NCBIfam" id="NF006623">
    <property type="entry name" value="PRK09191.1"/>
    <property type="match status" value="1"/>
</dbReference>
<evidence type="ECO:0000259" key="4">
    <source>
        <dbReference type="PROSITE" id="PS50110"/>
    </source>
</evidence>
<comment type="caution">
    <text evidence="5">The sequence shown here is derived from an EMBL/GenBank/DDBJ whole genome shotgun (WGS) entry which is preliminary data.</text>
</comment>
<dbReference type="Pfam" id="PF22029">
    <property type="entry name" value="PhyR_sigma2"/>
    <property type="match status" value="1"/>
</dbReference>
<keyword evidence="2 3" id="KW-0597">Phosphoprotein</keyword>
<evidence type="ECO:0000313" key="6">
    <source>
        <dbReference type="Proteomes" id="UP001596042"/>
    </source>
</evidence>